<comment type="caution">
    <text evidence="4">The sequence shown here is derived from an EMBL/GenBank/DDBJ whole genome shotgun (WGS) entry which is preliminary data.</text>
</comment>
<evidence type="ECO:0000313" key="5">
    <source>
        <dbReference type="Proteomes" id="UP000284434"/>
    </source>
</evidence>
<dbReference type="AlphaFoldDB" id="A0A3D4Z9T3"/>
<dbReference type="Proteomes" id="UP000284434">
    <property type="component" value="Unassembled WGS sequence"/>
</dbReference>
<sequence>MDRRDRFEELFRERLHNWECEPDSEQWKTLAGFLPLRPTRFSTRSIRRTAAIVTLLLLVGGGLLYDRLIPETTTEIVRNRIQPFIVDHIQIPQLTGTVTTDQIADSLLPVLTRKPIYTTGKTISTDKYKSQETKILPIVIASKALETDFSPVLIVRNTKTEPVKVRKASRKWHLGMGGGNFNIAGISSNSAGYPDYACNDHLQGNTPKPPLTKAGTSPISTRTLLSDLKPDKVKHSSPISFGISISRTLSDRWSFNTGLTYSYLRNQWRYESSDYDVLRQRLHMLGIPASFSYRLTHWERFYCYWSAGIVCEVNLSGKIYSAYKSQRRRIPGTLWSANTRIGIAYPIIRHVSVYAEGGFLWNLTPASEIQTIRSEQFFNLTGQIGFRLNF</sequence>
<dbReference type="InterPro" id="IPR025665">
    <property type="entry name" value="Beta-barrel_OMP_2"/>
</dbReference>
<evidence type="ECO:0000313" key="4">
    <source>
        <dbReference type="EMBL" id="RGY04373.1"/>
    </source>
</evidence>
<reference evidence="2" key="2">
    <citation type="submission" date="2022-01" db="EMBL/GenBank/DDBJ databases">
        <title>Collection of gut derived symbiotic bacterial strains cultured from healthy donors.</title>
        <authorList>
            <person name="Lin H."/>
            <person name="Kohout C."/>
            <person name="Waligurski E."/>
            <person name="Pamer E.G."/>
        </authorList>
    </citation>
    <scope>NUCLEOTIDE SEQUENCE</scope>
    <source>
        <strain evidence="2">DFI.1.149</strain>
    </source>
</reference>
<dbReference type="EMBL" id="JAQMRD010000031">
    <property type="protein sequence ID" value="MDB9224757.1"/>
    <property type="molecule type" value="Genomic_DNA"/>
</dbReference>
<name>A0A3D4Z9T3_9BACT</name>
<dbReference type="Proteomes" id="UP001199750">
    <property type="component" value="Unassembled WGS sequence"/>
</dbReference>
<dbReference type="InterPro" id="IPR011250">
    <property type="entry name" value="OMP/PagP_B-barrel"/>
</dbReference>
<evidence type="ECO:0000259" key="1">
    <source>
        <dbReference type="Pfam" id="PF13568"/>
    </source>
</evidence>
<dbReference type="EMBL" id="QSCO01000025">
    <property type="protein sequence ID" value="RGY04373.1"/>
    <property type="molecule type" value="Genomic_DNA"/>
</dbReference>
<dbReference type="Pfam" id="PF13568">
    <property type="entry name" value="OMP_b-brl_2"/>
    <property type="match status" value="1"/>
</dbReference>
<dbReference type="SUPFAM" id="SSF56925">
    <property type="entry name" value="OMPA-like"/>
    <property type="match status" value="1"/>
</dbReference>
<reference evidence="4 5" key="1">
    <citation type="submission" date="2018-08" db="EMBL/GenBank/DDBJ databases">
        <title>A genome reference for cultivated species of the human gut microbiota.</title>
        <authorList>
            <person name="Zou Y."/>
            <person name="Xue W."/>
            <person name="Luo G."/>
        </authorList>
    </citation>
    <scope>NUCLEOTIDE SEQUENCE [LARGE SCALE GENOMIC DNA]</scope>
    <source>
        <strain evidence="4 5">OF03-11</strain>
    </source>
</reference>
<dbReference type="RefSeq" id="WP_013610949.1">
    <property type="nucleotide sequence ID" value="NZ_BAABYK010000001.1"/>
</dbReference>
<dbReference type="EMBL" id="JAKNDN010000034">
    <property type="protein sequence ID" value="MCG4961327.1"/>
    <property type="molecule type" value="Genomic_DNA"/>
</dbReference>
<reference evidence="3" key="3">
    <citation type="submission" date="2023-01" db="EMBL/GenBank/DDBJ databases">
        <title>Human gut microbiome strain richness.</title>
        <authorList>
            <person name="Chen-Liaw A."/>
        </authorList>
    </citation>
    <scope>NUCLEOTIDE SEQUENCE</scope>
    <source>
        <strain evidence="3">RTP21484st1_B7_RTP21484_190118</strain>
    </source>
</reference>
<feature type="domain" description="Outer membrane protein beta-barrel" evidence="1">
    <location>
        <begin position="232"/>
        <end position="365"/>
    </location>
</feature>
<proteinExistence type="predicted"/>
<dbReference type="GeneID" id="61273864"/>
<accession>A0A3D4Z9T3</accession>
<evidence type="ECO:0000313" key="2">
    <source>
        <dbReference type="EMBL" id="MCG4961327.1"/>
    </source>
</evidence>
<protein>
    <submittedName>
        <fullName evidence="3">Outer membrane beta-barrel protein</fullName>
    </submittedName>
    <submittedName>
        <fullName evidence="2">PorT family protein</fullName>
    </submittedName>
</protein>
<gene>
    <name evidence="4" type="ORF">DXA53_15830</name>
    <name evidence="2" type="ORF">L0P03_15950</name>
    <name evidence="3" type="ORF">PN645_17385</name>
</gene>
<evidence type="ECO:0000313" key="3">
    <source>
        <dbReference type="EMBL" id="MDB9224757.1"/>
    </source>
</evidence>
<organism evidence="4 5">
    <name type="scientific">Odoribacter splanchnicus</name>
    <dbReference type="NCBI Taxonomy" id="28118"/>
    <lineage>
        <taxon>Bacteria</taxon>
        <taxon>Pseudomonadati</taxon>
        <taxon>Bacteroidota</taxon>
        <taxon>Bacteroidia</taxon>
        <taxon>Bacteroidales</taxon>
        <taxon>Odoribacteraceae</taxon>
        <taxon>Odoribacter</taxon>
    </lineage>
</organism>
<dbReference type="Proteomes" id="UP001212263">
    <property type="component" value="Unassembled WGS sequence"/>
</dbReference>